<proteinExistence type="predicted"/>
<dbReference type="Proteomes" id="UP000037185">
    <property type="component" value="Unassembled WGS sequence"/>
</dbReference>
<dbReference type="EMBL" id="LGSP01000011">
    <property type="protein sequence ID" value="KNE82945.1"/>
    <property type="molecule type" value="Genomic_DNA"/>
</dbReference>
<sequence length="115" mass="13097">MLYLDGEDYQVAMEGLTTWVHDLLLPVYGREVSSSSPWCPQWWEHLEAVAQLHALWMAWQELTDPAAGMSGPAVWHRDYLWPLMHTLRDPNGPFAGCRAGGHRPKEMPPTEPYPG</sequence>
<accession>A0ACC4WEF5</accession>
<organism evidence="1 2">
    <name type="scientific">Streptomyces fradiae</name>
    <name type="common">Streptomyces roseoflavus</name>
    <dbReference type="NCBI Taxonomy" id="1906"/>
    <lineage>
        <taxon>Bacteria</taxon>
        <taxon>Bacillati</taxon>
        <taxon>Actinomycetota</taxon>
        <taxon>Actinomycetes</taxon>
        <taxon>Kitasatosporales</taxon>
        <taxon>Streptomycetaceae</taxon>
        <taxon>Streptomyces</taxon>
    </lineage>
</organism>
<comment type="caution">
    <text evidence="1">The sequence shown here is derived from an EMBL/GenBank/DDBJ whole genome shotgun (WGS) entry which is preliminary data.</text>
</comment>
<gene>
    <name evidence="1" type="ORF">ADZ36_08640</name>
</gene>
<protein>
    <submittedName>
        <fullName evidence="1">Uncharacterized protein</fullName>
    </submittedName>
</protein>
<evidence type="ECO:0000313" key="1">
    <source>
        <dbReference type="EMBL" id="KNE82945.1"/>
    </source>
</evidence>
<keyword evidence="2" id="KW-1185">Reference proteome</keyword>
<name>A0ACC4WEF5_STRFR</name>
<reference evidence="1" key="1">
    <citation type="submission" date="2015-07" db="EMBL/GenBank/DDBJ databases">
        <title>Draft genome sequence of Streptomyces fradiae, a resistant strain to nitron-oligomycin.</title>
        <authorList>
            <person name="Vatlin A.A."/>
            <person name="Bekker O.B."/>
            <person name="Danilenko V.N."/>
        </authorList>
    </citation>
    <scope>NUCLEOTIDE SEQUENCE</scope>
    <source>
        <strain evidence="1">Olg1-1</strain>
    </source>
</reference>
<evidence type="ECO:0000313" key="2">
    <source>
        <dbReference type="Proteomes" id="UP000037185"/>
    </source>
</evidence>